<dbReference type="Pfam" id="PF21365">
    <property type="entry name" value="Glyco_hydro_31_3rd"/>
    <property type="match status" value="1"/>
</dbReference>
<dbReference type="SUPFAM" id="SSF51445">
    <property type="entry name" value="(Trans)glycosidases"/>
    <property type="match status" value="1"/>
</dbReference>
<dbReference type="InterPro" id="IPR011013">
    <property type="entry name" value="Gal_mutarotase_sf_dom"/>
</dbReference>
<dbReference type="InterPro" id="IPR048395">
    <property type="entry name" value="Glyco_hydro_31_C"/>
</dbReference>
<evidence type="ECO:0000259" key="6">
    <source>
        <dbReference type="Pfam" id="PF21365"/>
    </source>
</evidence>
<name>A0A7U7J1X3_9GAMM</name>
<dbReference type="CDD" id="cd06604">
    <property type="entry name" value="GH31_glucosidase_II_MalA"/>
    <property type="match status" value="1"/>
</dbReference>
<dbReference type="Pfam" id="PF17137">
    <property type="entry name" value="DUF5110"/>
    <property type="match status" value="1"/>
</dbReference>
<feature type="domain" description="Glycoside hydrolase family 31 TIM barrel" evidence="3">
    <location>
        <begin position="247"/>
        <end position="567"/>
    </location>
</feature>
<dbReference type="EC" id="3.2.1.20" evidence="7"/>
<comment type="caution">
    <text evidence="7">The sequence shown here is derived from an EMBL/GenBank/DDBJ whole genome shotgun (WGS) entry which is preliminary data.</text>
</comment>
<dbReference type="PANTHER" id="PTHR22762">
    <property type="entry name" value="ALPHA-GLUCOSIDASE"/>
    <property type="match status" value="1"/>
</dbReference>
<dbReference type="Gene3D" id="2.60.40.1180">
    <property type="entry name" value="Golgi alpha-mannosidase II"/>
    <property type="match status" value="2"/>
</dbReference>
<dbReference type="GO" id="GO:0030246">
    <property type="term" value="F:carbohydrate binding"/>
    <property type="evidence" value="ECO:0007669"/>
    <property type="project" value="InterPro"/>
</dbReference>
<evidence type="ECO:0000259" key="4">
    <source>
        <dbReference type="Pfam" id="PF13802"/>
    </source>
</evidence>
<dbReference type="CDD" id="cd14752">
    <property type="entry name" value="GH31_N"/>
    <property type="match status" value="1"/>
</dbReference>
<organism evidence="7 8">
    <name type="scientific">Candidatus Contendobacter odensis Run_B_J11</name>
    <dbReference type="NCBI Taxonomy" id="1400861"/>
    <lineage>
        <taxon>Bacteria</taxon>
        <taxon>Pseudomonadati</taxon>
        <taxon>Pseudomonadota</taxon>
        <taxon>Gammaproteobacteria</taxon>
        <taxon>Candidatus Competibacteraceae</taxon>
        <taxon>Candidatus Contendibacter</taxon>
    </lineage>
</organism>
<keyword evidence="2 7" id="KW-0378">Hydrolase</keyword>
<dbReference type="Proteomes" id="UP000019184">
    <property type="component" value="Unassembled WGS sequence"/>
</dbReference>
<dbReference type="InterPro" id="IPR000322">
    <property type="entry name" value="Glyco_hydro_31_TIM"/>
</dbReference>
<dbReference type="InterPro" id="IPR033403">
    <property type="entry name" value="DUF5110"/>
</dbReference>
<dbReference type="AlphaFoldDB" id="A0A7U7J1X3"/>
<dbReference type="OrthoDB" id="176168at2"/>
<dbReference type="Pfam" id="PF01055">
    <property type="entry name" value="Glyco_hydro_31_2nd"/>
    <property type="match status" value="1"/>
</dbReference>
<dbReference type="PANTHER" id="PTHR22762:SF120">
    <property type="entry name" value="HETEROGLYCAN GLUCOSIDASE 1"/>
    <property type="match status" value="1"/>
</dbReference>
<sequence>MFFGQKIHPLNFDYADTLTVAGDTVELIGRGVQLRVRCADVAEGCLRLRFENAQVDDSHQYSDAVLPEWREGRPVIARLDTETALFAAEAGRVELSTTQLRLERADFTLATVTAGIGCRSENLLLNFALSDIDGCYGFGERTKRLNKLGDSADCLTVDVVAMFRHTYSRDDYDPTYVAIPFAILKTGERFLGLFFDNPGRAILDAGKSQSGEFWYQSLGGTTDLYLVAGPSLAEVTRRYATLTGRAPLPPLWALGYHQCRWGYQYEAEFRELAAQFAAAEVPVSALWYDIDYMDGCRLFTWDRVDFPDPAALNRDLKAVGIRAVTIIDPGVKREPGYAVYDSGREQAAFCQTASGREYVGKVWPGDTVFPDFTLETTRDWWAGRLADFLRASAVDGVWLDMNDPATGYSRTEEMRFNHGAIPHDRYHNQYAHFMAMASRQACDRLDPEGRPFLLTRSACAGTQRYSAVWTGDNASNWKHLRMALPCSLNLSLSGAAFNGPDVGGFMDDTSAELLVRWHQAGCLFPFFRNHSIRHSRSQEPWQFGLEPLVAIRGAIRSRYRLLPYLYQCFFAHWRSGDPVMRPLLYHYAGPEYVNLDDQYLVGDALLVAPILHGEGQGPEIVRAGVKMQERAIRLPPGFWFDLNRGEWVEGGQLVSYAAALDELPLFVRDGAVVPYYAGPLHNSIMDLSTVELHLFCREKPARFEYVLDDQETRRYQAGAYGIAHISADSAGERLQVEIAESGAYPPDTVRFIPVVYGRPELRELEFTVNGRTVIRSLQTERREWLCRQWPVRA</sequence>
<evidence type="ECO:0000259" key="3">
    <source>
        <dbReference type="Pfam" id="PF01055"/>
    </source>
</evidence>
<evidence type="ECO:0000259" key="5">
    <source>
        <dbReference type="Pfam" id="PF17137"/>
    </source>
</evidence>
<dbReference type="InterPro" id="IPR013780">
    <property type="entry name" value="Glyco_hydro_b"/>
</dbReference>
<dbReference type="SUPFAM" id="SSF74650">
    <property type="entry name" value="Galactose mutarotase-like"/>
    <property type="match status" value="1"/>
</dbReference>
<comment type="similarity">
    <text evidence="1 2">Belongs to the glycosyl hydrolase 31 family.</text>
</comment>
<dbReference type="InterPro" id="IPR017853">
    <property type="entry name" value="GH"/>
</dbReference>
<protein>
    <submittedName>
        <fullName evidence="7">Alpha-glucosidase</fullName>
        <ecNumber evidence="7">3.2.1.20</ecNumber>
    </submittedName>
</protein>
<feature type="domain" description="DUF5110" evidence="5">
    <location>
        <begin position="690"/>
        <end position="748"/>
    </location>
</feature>
<keyword evidence="2 7" id="KW-0326">Glycosidase</keyword>
<evidence type="ECO:0000313" key="7">
    <source>
        <dbReference type="EMBL" id="CDH44203.1"/>
    </source>
</evidence>
<dbReference type="SUPFAM" id="SSF51011">
    <property type="entry name" value="Glycosyl hydrolase domain"/>
    <property type="match status" value="1"/>
</dbReference>
<feature type="domain" description="Glycosyl hydrolase family 31 C-terminal" evidence="6">
    <location>
        <begin position="576"/>
        <end position="673"/>
    </location>
</feature>
<gene>
    <name evidence="7" type="ORF">BN874_1560024</name>
</gene>
<dbReference type="GO" id="GO:0005975">
    <property type="term" value="P:carbohydrate metabolic process"/>
    <property type="evidence" value="ECO:0007669"/>
    <property type="project" value="InterPro"/>
</dbReference>
<evidence type="ECO:0000256" key="2">
    <source>
        <dbReference type="RuleBase" id="RU361185"/>
    </source>
</evidence>
<feature type="domain" description="Glycoside hydrolase family 31 N-terminal" evidence="4">
    <location>
        <begin position="42"/>
        <end position="203"/>
    </location>
</feature>
<dbReference type="InterPro" id="IPR025887">
    <property type="entry name" value="Glyco_hydro_31_N_dom"/>
</dbReference>
<evidence type="ECO:0000313" key="8">
    <source>
        <dbReference type="Proteomes" id="UP000019184"/>
    </source>
</evidence>
<dbReference type="Gene3D" id="2.60.40.1760">
    <property type="entry name" value="glycosyl hydrolase (family 31)"/>
    <property type="match status" value="1"/>
</dbReference>
<reference evidence="7 8" key="1">
    <citation type="journal article" date="2014" name="ISME J.">
        <title>Candidatus Competibacter-lineage genomes retrieved from metagenomes reveal functional metabolic diversity.</title>
        <authorList>
            <person name="McIlroy S.J."/>
            <person name="Albertsen M."/>
            <person name="Andresen E.K."/>
            <person name="Saunders A.M."/>
            <person name="Kristiansen R."/>
            <person name="Stokholm-Bjerregaard M."/>
            <person name="Nielsen K.L."/>
            <person name="Nielsen P.H."/>
        </authorList>
    </citation>
    <scope>NUCLEOTIDE SEQUENCE [LARGE SCALE GENOMIC DNA]</scope>
    <source>
        <strain evidence="7 8">Run_B_J11</strain>
    </source>
</reference>
<keyword evidence="8" id="KW-1185">Reference proteome</keyword>
<dbReference type="RefSeq" id="WP_051497461.1">
    <property type="nucleotide sequence ID" value="NZ_CBTK010000064.1"/>
</dbReference>
<accession>A0A7U7J1X3</accession>
<dbReference type="GO" id="GO:0004558">
    <property type="term" value="F:alpha-1,4-glucosidase activity"/>
    <property type="evidence" value="ECO:0007669"/>
    <property type="project" value="UniProtKB-EC"/>
</dbReference>
<dbReference type="Pfam" id="PF13802">
    <property type="entry name" value="Gal_mutarotas_2"/>
    <property type="match status" value="1"/>
</dbReference>
<dbReference type="EMBL" id="CBTK010000064">
    <property type="protein sequence ID" value="CDH44203.1"/>
    <property type="molecule type" value="Genomic_DNA"/>
</dbReference>
<evidence type="ECO:0000256" key="1">
    <source>
        <dbReference type="ARBA" id="ARBA00007806"/>
    </source>
</evidence>
<proteinExistence type="inferred from homology"/>
<dbReference type="Gene3D" id="3.20.20.80">
    <property type="entry name" value="Glycosidases"/>
    <property type="match status" value="2"/>
</dbReference>